<evidence type="ECO:0000313" key="5">
    <source>
        <dbReference type="EMBL" id="MEY8042260.1"/>
    </source>
</evidence>
<protein>
    <submittedName>
        <fullName evidence="5">Hsp70 family protein</fullName>
    </submittedName>
</protein>
<evidence type="ECO:0000313" key="6">
    <source>
        <dbReference type="Proteomes" id="UP001564626"/>
    </source>
</evidence>
<gene>
    <name evidence="5" type="ORF">AB8O55_22835</name>
</gene>
<evidence type="ECO:0000256" key="2">
    <source>
        <dbReference type="ARBA" id="ARBA00022840"/>
    </source>
</evidence>
<dbReference type="InterPro" id="IPR043129">
    <property type="entry name" value="ATPase_NBD"/>
</dbReference>
<dbReference type="Gene3D" id="3.90.640.10">
    <property type="entry name" value="Actin, Chain A, domain 4"/>
    <property type="match status" value="1"/>
</dbReference>
<feature type="region of interest" description="Disordered" evidence="4">
    <location>
        <begin position="379"/>
        <end position="407"/>
    </location>
</feature>
<keyword evidence="1" id="KW-0547">Nucleotide-binding</keyword>
<comment type="caution">
    <text evidence="5">The sequence shown here is derived from an EMBL/GenBank/DDBJ whole genome shotgun (WGS) entry which is preliminary data.</text>
</comment>
<dbReference type="PANTHER" id="PTHR45639">
    <property type="entry name" value="HSC70CB, ISOFORM G-RELATED"/>
    <property type="match status" value="1"/>
</dbReference>
<dbReference type="EMBL" id="JBGEHV010000052">
    <property type="protein sequence ID" value="MEY8042260.1"/>
    <property type="molecule type" value="Genomic_DNA"/>
</dbReference>
<name>A0ABV4CMD8_9PSEU</name>
<evidence type="ECO:0000256" key="1">
    <source>
        <dbReference type="ARBA" id="ARBA00022741"/>
    </source>
</evidence>
<keyword evidence="3" id="KW-0143">Chaperone</keyword>
<keyword evidence="2" id="KW-0067">ATP-binding</keyword>
<organism evidence="5 6">
    <name type="scientific">Saccharopolyspora cebuensis</name>
    <dbReference type="NCBI Taxonomy" id="418759"/>
    <lineage>
        <taxon>Bacteria</taxon>
        <taxon>Bacillati</taxon>
        <taxon>Actinomycetota</taxon>
        <taxon>Actinomycetes</taxon>
        <taxon>Pseudonocardiales</taxon>
        <taxon>Pseudonocardiaceae</taxon>
        <taxon>Saccharopolyspora</taxon>
    </lineage>
</organism>
<accession>A0ABV4CMD8</accession>
<dbReference type="Proteomes" id="UP001564626">
    <property type="component" value="Unassembled WGS sequence"/>
</dbReference>
<sequence length="453" mass="48098">MPYVLGIHLGATATTAAVVRREGSRWAAAVPVPLGPGAPGVPTVLCRVQDGSFVAGEDARRQELGYPAWTVRGFTRRVGDDLPMLVGNDFVSAQRLIAVLVEWVADAVAHRQGHPPEHIAIAHSASWGPHRSLLVHQELARLGIGEVTMVPEPVAVALDYASKQTVEERSALVVGSVGGSGFDATVLRRRAPAFEVVGPPLETDHPGGQDLDDAVFDLVREELAGELAGIDPADPRGRALLAQVRQECVRAKEALSHQPGHLLRLELPGGRTEFALSRSRFEKLVRPHLERVPELLLQAVQSASLAADDLDAVVLAGGTARVPLLRRLVAERLERTPEVDVVPEMAAASGAARAAVQVLSTDRDQAAAGETSVLVRIEGSDEQDAGPERELPAAPRPPVEVAPLPIEPPDEERARRIKIIKLVVAALLIALGVVLTIINPGDPLGGVFGALRS</sequence>
<dbReference type="SUPFAM" id="SSF53067">
    <property type="entry name" value="Actin-like ATPase domain"/>
    <property type="match status" value="2"/>
</dbReference>
<dbReference type="Gene3D" id="3.30.420.40">
    <property type="match status" value="2"/>
</dbReference>
<evidence type="ECO:0000256" key="4">
    <source>
        <dbReference type="SAM" id="MobiDB-lite"/>
    </source>
</evidence>
<evidence type="ECO:0000256" key="3">
    <source>
        <dbReference type="ARBA" id="ARBA00023186"/>
    </source>
</evidence>
<dbReference type="RefSeq" id="WP_369775356.1">
    <property type="nucleotide sequence ID" value="NZ_JBGEHV010000052.1"/>
</dbReference>
<proteinExistence type="predicted"/>
<reference evidence="5 6" key="1">
    <citation type="submission" date="2024-08" db="EMBL/GenBank/DDBJ databases">
        <title>Genome mining of Saccharopolyspora cebuensis PGLac3 from Nigerian medicinal plant.</title>
        <authorList>
            <person name="Ezeobiora C.E."/>
            <person name="Igbokwe N.H."/>
            <person name="Amin D.H."/>
            <person name="Mendie U.E."/>
        </authorList>
    </citation>
    <scope>NUCLEOTIDE SEQUENCE [LARGE SCALE GENOMIC DNA]</scope>
    <source>
        <strain evidence="5 6">PGLac3</strain>
    </source>
</reference>
<keyword evidence="6" id="KW-1185">Reference proteome</keyword>
<dbReference type="InterPro" id="IPR013126">
    <property type="entry name" value="Hsp_70_fam"/>
</dbReference>
<dbReference type="Pfam" id="PF00012">
    <property type="entry name" value="HSP70"/>
    <property type="match status" value="1"/>
</dbReference>